<protein>
    <recommendedName>
        <fullName evidence="4">Transposase</fullName>
    </recommendedName>
</protein>
<organism evidence="2 3">
    <name type="scientific">Exocentrus adspersus</name>
    <dbReference type="NCBI Taxonomy" id="1586481"/>
    <lineage>
        <taxon>Eukaryota</taxon>
        <taxon>Metazoa</taxon>
        <taxon>Ecdysozoa</taxon>
        <taxon>Arthropoda</taxon>
        <taxon>Hexapoda</taxon>
        <taxon>Insecta</taxon>
        <taxon>Pterygota</taxon>
        <taxon>Neoptera</taxon>
        <taxon>Endopterygota</taxon>
        <taxon>Coleoptera</taxon>
        <taxon>Polyphaga</taxon>
        <taxon>Cucujiformia</taxon>
        <taxon>Chrysomeloidea</taxon>
        <taxon>Cerambycidae</taxon>
        <taxon>Lamiinae</taxon>
        <taxon>Acanthocinini</taxon>
        <taxon>Exocentrus</taxon>
    </lineage>
</organism>
<dbReference type="Proteomes" id="UP001159042">
    <property type="component" value="Unassembled WGS sequence"/>
</dbReference>
<feature type="coiled-coil region" evidence="1">
    <location>
        <begin position="13"/>
        <end position="40"/>
    </location>
</feature>
<comment type="caution">
    <text evidence="2">The sequence shown here is derived from an EMBL/GenBank/DDBJ whole genome shotgun (WGS) entry which is preliminary data.</text>
</comment>
<dbReference type="AlphaFoldDB" id="A0AAV8V833"/>
<keyword evidence="3" id="KW-1185">Reference proteome</keyword>
<evidence type="ECO:0000313" key="2">
    <source>
        <dbReference type="EMBL" id="KAJ8910349.1"/>
    </source>
</evidence>
<reference evidence="2 3" key="1">
    <citation type="journal article" date="2023" name="Insect Mol. Biol.">
        <title>Genome sequencing provides insights into the evolution of gene families encoding plant cell wall-degrading enzymes in longhorned beetles.</title>
        <authorList>
            <person name="Shin N.R."/>
            <person name="Okamura Y."/>
            <person name="Kirsch R."/>
            <person name="Pauchet Y."/>
        </authorList>
    </citation>
    <scope>NUCLEOTIDE SEQUENCE [LARGE SCALE GENOMIC DNA]</scope>
    <source>
        <strain evidence="2">EAD_L_NR</strain>
    </source>
</reference>
<keyword evidence="1" id="KW-0175">Coiled coil</keyword>
<proteinExistence type="predicted"/>
<name>A0AAV8V833_9CUCU</name>
<evidence type="ECO:0000256" key="1">
    <source>
        <dbReference type="SAM" id="Coils"/>
    </source>
</evidence>
<sequence>MATYSQTEKREMYELYTSNNKNAARAAQEYQARRERVNEINVLAQVHVNPEGSTLNFARECGISSTTVKRILKDNHYHDYKFKPKYLQLLETQLEDALDHLPLRYVRNLEGFQQDGAGPHNAALDPKSTVFATRTPGPSLAYTLGVARRHKQLLAGNQTQQTCRPRAPAQRIRLSPKERRLRPNQLRSLRPKPRYTLGIARRKSQLLTSHYTEQTCLQPDQEPTPNQ</sequence>
<gene>
    <name evidence="2" type="ORF">NQ315_004548</name>
</gene>
<evidence type="ECO:0000313" key="3">
    <source>
        <dbReference type="Proteomes" id="UP001159042"/>
    </source>
</evidence>
<accession>A0AAV8V833</accession>
<dbReference type="EMBL" id="JANEYG010000315">
    <property type="protein sequence ID" value="KAJ8910349.1"/>
    <property type="molecule type" value="Genomic_DNA"/>
</dbReference>
<evidence type="ECO:0008006" key="4">
    <source>
        <dbReference type="Google" id="ProtNLM"/>
    </source>
</evidence>